<protein>
    <recommendedName>
        <fullName evidence="5">RING-CH-type domain-containing protein</fullName>
    </recommendedName>
</protein>
<dbReference type="SMART" id="SM00744">
    <property type="entry name" value="RINGv"/>
    <property type="match status" value="1"/>
</dbReference>
<dbReference type="PANTHER" id="PTHR46214">
    <property type="entry name" value="ZINC FINGER, RING-CH-TYPE"/>
    <property type="match status" value="1"/>
</dbReference>
<feature type="region of interest" description="Disordered" evidence="4">
    <location>
        <begin position="71"/>
        <end position="110"/>
    </location>
</feature>
<dbReference type="Proteomes" id="UP000006727">
    <property type="component" value="Chromosome 20"/>
</dbReference>
<dbReference type="EnsemblPlants" id="Pp3c20_7770V3.12">
    <property type="protein sequence ID" value="Pp3c20_7770V3.12"/>
    <property type="gene ID" value="Pp3c20_7770"/>
</dbReference>
<dbReference type="PROSITE" id="PS51292">
    <property type="entry name" value="ZF_RING_CH"/>
    <property type="match status" value="1"/>
</dbReference>
<dbReference type="EMBL" id="ABEU02000020">
    <property type="status" value="NOT_ANNOTATED_CDS"/>
    <property type="molecule type" value="Genomic_DNA"/>
</dbReference>
<evidence type="ECO:0000313" key="7">
    <source>
        <dbReference type="Proteomes" id="UP000006727"/>
    </source>
</evidence>
<organism evidence="6 7">
    <name type="scientific">Physcomitrium patens</name>
    <name type="common">Spreading-leaved earth moss</name>
    <name type="synonym">Physcomitrella patens</name>
    <dbReference type="NCBI Taxonomy" id="3218"/>
    <lineage>
        <taxon>Eukaryota</taxon>
        <taxon>Viridiplantae</taxon>
        <taxon>Streptophyta</taxon>
        <taxon>Embryophyta</taxon>
        <taxon>Bryophyta</taxon>
        <taxon>Bryophytina</taxon>
        <taxon>Bryopsida</taxon>
        <taxon>Funariidae</taxon>
        <taxon>Funariales</taxon>
        <taxon>Funariaceae</taxon>
        <taxon>Physcomitrium</taxon>
    </lineage>
</organism>
<keyword evidence="2" id="KW-0863">Zinc-finger</keyword>
<proteinExistence type="predicted"/>
<evidence type="ECO:0000256" key="1">
    <source>
        <dbReference type="ARBA" id="ARBA00022723"/>
    </source>
</evidence>
<keyword evidence="7" id="KW-1185">Reference proteome</keyword>
<name>A0A7I4C6T7_PHYPA</name>
<feature type="domain" description="RING-CH-type" evidence="5">
    <location>
        <begin position="111"/>
        <end position="174"/>
    </location>
</feature>
<dbReference type="InterPro" id="IPR013083">
    <property type="entry name" value="Znf_RING/FYVE/PHD"/>
</dbReference>
<dbReference type="OrthoDB" id="1912066at2759"/>
<dbReference type="Gramene" id="Pp3c20_7770V3.11">
    <property type="protein sequence ID" value="Pp3c20_7770V3.11"/>
    <property type="gene ID" value="Pp3c20_7770"/>
</dbReference>
<evidence type="ECO:0000256" key="3">
    <source>
        <dbReference type="ARBA" id="ARBA00022833"/>
    </source>
</evidence>
<dbReference type="KEGG" id="ppp:112273427"/>
<feature type="region of interest" description="Disordered" evidence="4">
    <location>
        <begin position="39"/>
        <end position="58"/>
    </location>
</feature>
<evidence type="ECO:0000256" key="2">
    <source>
        <dbReference type="ARBA" id="ARBA00022771"/>
    </source>
</evidence>
<dbReference type="PANTHER" id="PTHR46214:SF8">
    <property type="entry name" value="RING_FYVE_PHD ZINC FINGER SUPERFAMILY PROTEIN"/>
    <property type="match status" value="1"/>
</dbReference>
<reference evidence="6 7" key="1">
    <citation type="journal article" date="2008" name="Science">
        <title>The Physcomitrella genome reveals evolutionary insights into the conquest of land by plants.</title>
        <authorList>
            <person name="Rensing S."/>
            <person name="Lang D."/>
            <person name="Zimmer A."/>
            <person name="Terry A."/>
            <person name="Salamov A."/>
            <person name="Shapiro H."/>
            <person name="Nishiyama T."/>
            <person name="Perroud P.-F."/>
            <person name="Lindquist E."/>
            <person name="Kamisugi Y."/>
            <person name="Tanahashi T."/>
            <person name="Sakakibara K."/>
            <person name="Fujita T."/>
            <person name="Oishi K."/>
            <person name="Shin-I T."/>
            <person name="Kuroki Y."/>
            <person name="Toyoda A."/>
            <person name="Suzuki Y."/>
            <person name="Hashimoto A."/>
            <person name="Yamaguchi K."/>
            <person name="Sugano A."/>
            <person name="Kohara Y."/>
            <person name="Fujiyama A."/>
            <person name="Anterola A."/>
            <person name="Aoki S."/>
            <person name="Ashton N."/>
            <person name="Barbazuk W.B."/>
            <person name="Barker E."/>
            <person name="Bennetzen J."/>
            <person name="Bezanilla M."/>
            <person name="Blankenship R."/>
            <person name="Cho S.H."/>
            <person name="Dutcher S."/>
            <person name="Estelle M."/>
            <person name="Fawcett J.A."/>
            <person name="Gundlach H."/>
            <person name="Hanada K."/>
            <person name="Heyl A."/>
            <person name="Hicks K.A."/>
            <person name="Hugh J."/>
            <person name="Lohr M."/>
            <person name="Mayer K."/>
            <person name="Melkozernov A."/>
            <person name="Murata T."/>
            <person name="Nelson D."/>
            <person name="Pils B."/>
            <person name="Prigge M."/>
            <person name="Reiss B."/>
            <person name="Renner T."/>
            <person name="Rombauts S."/>
            <person name="Rushton P."/>
            <person name="Sanderfoot A."/>
            <person name="Schween G."/>
            <person name="Shiu S.-H."/>
            <person name="Stueber K."/>
            <person name="Theodoulou F.L."/>
            <person name="Tu H."/>
            <person name="Van de Peer Y."/>
            <person name="Verrier P.J."/>
            <person name="Waters E."/>
            <person name="Wood A."/>
            <person name="Yang L."/>
            <person name="Cove D."/>
            <person name="Cuming A."/>
            <person name="Hasebe M."/>
            <person name="Lucas S."/>
            <person name="Mishler D.B."/>
            <person name="Reski R."/>
            <person name="Grigoriev I."/>
            <person name="Quatrano R.S."/>
            <person name="Boore J.L."/>
        </authorList>
    </citation>
    <scope>NUCLEOTIDE SEQUENCE [LARGE SCALE GENOMIC DNA]</scope>
    <source>
        <strain evidence="6 7">cv. Gransden 2004</strain>
    </source>
</reference>
<accession>A0A7I4C6T7</accession>
<dbReference type="Gramene" id="Pp3c20_7770V3.10">
    <property type="protein sequence ID" value="Pp3c20_7770V3.10"/>
    <property type="gene ID" value="Pp3c20_7770"/>
</dbReference>
<dbReference type="GO" id="GO:0008270">
    <property type="term" value="F:zinc ion binding"/>
    <property type="evidence" value="ECO:0007669"/>
    <property type="project" value="UniProtKB-KW"/>
</dbReference>
<dbReference type="InterPro" id="IPR011016">
    <property type="entry name" value="Znf_RING-CH"/>
</dbReference>
<dbReference type="Pfam" id="PF12906">
    <property type="entry name" value="RINGv"/>
    <property type="match status" value="1"/>
</dbReference>
<evidence type="ECO:0000256" key="4">
    <source>
        <dbReference type="SAM" id="MobiDB-lite"/>
    </source>
</evidence>
<dbReference type="Gramene" id="Pp3c20_7770V3.12">
    <property type="protein sequence ID" value="Pp3c20_7770V3.12"/>
    <property type="gene ID" value="Pp3c20_7770"/>
</dbReference>
<dbReference type="AlphaFoldDB" id="A0A7I4C6T7"/>
<dbReference type="EnsemblPlants" id="Pp3c20_7770V3.11">
    <property type="protein sequence ID" value="Pp3c20_7770V3.11"/>
    <property type="gene ID" value="Pp3c20_7770"/>
</dbReference>
<keyword evidence="1" id="KW-0479">Metal-binding</keyword>
<evidence type="ECO:0000259" key="5">
    <source>
        <dbReference type="PROSITE" id="PS51292"/>
    </source>
</evidence>
<sequence length="266" mass="29101">MNGRVEHLPLQASERASFHGDPALENALELATVNANPPRIGASLAPHDSGIDQAPHNRNDREFHTVNLVEGAKGEGSDLKNPNSKYGSVDDDIELGPKSEGRHVSNASKDDAADGEMVCRVCHLGLLTGNSESIELGCACKQDLALCHRDCAEEWFKIRGNTVCEICGETAKNVHIPEPVESTAAHLEADGARPNSYMAFVGVSTMSRLRYYWRRQLVLVGKSANQKLTNRIRDCDLHGPLVLPHRLFYCLSKPQSSKSVLEVIVK</sequence>
<dbReference type="EnsemblPlants" id="Pp3c20_7770V3.10">
    <property type="protein sequence ID" value="Pp3c20_7770V3.10"/>
    <property type="gene ID" value="Pp3c20_7770"/>
</dbReference>
<feature type="compositionally biased region" description="Basic and acidic residues" evidence="4">
    <location>
        <begin position="95"/>
        <end position="110"/>
    </location>
</feature>
<keyword evidence="3" id="KW-0862">Zinc</keyword>
<reference evidence="6" key="3">
    <citation type="submission" date="2020-12" db="UniProtKB">
        <authorList>
            <consortium name="EnsemblPlants"/>
        </authorList>
    </citation>
    <scope>IDENTIFICATION</scope>
</reference>
<dbReference type="Gramene" id="Pp3c20_7770V3.13">
    <property type="protein sequence ID" value="Pp3c20_7770V3.13"/>
    <property type="gene ID" value="Pp3c20_7770"/>
</dbReference>
<gene>
    <name evidence="6" type="primary">LOC112273427</name>
</gene>
<dbReference type="EnsemblPlants" id="Pp3c20_7770V3.13">
    <property type="protein sequence ID" value="Pp3c20_7770V3.13"/>
    <property type="gene ID" value="Pp3c20_7770"/>
</dbReference>
<reference evidence="6 7" key="2">
    <citation type="journal article" date="2018" name="Plant J.">
        <title>The Physcomitrella patens chromosome-scale assembly reveals moss genome structure and evolution.</title>
        <authorList>
            <person name="Lang D."/>
            <person name="Ullrich K.K."/>
            <person name="Murat F."/>
            <person name="Fuchs J."/>
            <person name="Jenkins J."/>
            <person name="Haas F.B."/>
            <person name="Piednoel M."/>
            <person name="Gundlach H."/>
            <person name="Van Bel M."/>
            <person name="Meyberg R."/>
            <person name="Vives C."/>
            <person name="Morata J."/>
            <person name="Symeonidi A."/>
            <person name="Hiss M."/>
            <person name="Muchero W."/>
            <person name="Kamisugi Y."/>
            <person name="Saleh O."/>
            <person name="Blanc G."/>
            <person name="Decker E.L."/>
            <person name="van Gessel N."/>
            <person name="Grimwood J."/>
            <person name="Hayes R.D."/>
            <person name="Graham S.W."/>
            <person name="Gunter L.E."/>
            <person name="McDaniel S.F."/>
            <person name="Hoernstein S.N.W."/>
            <person name="Larsson A."/>
            <person name="Li F.W."/>
            <person name="Perroud P.F."/>
            <person name="Phillips J."/>
            <person name="Ranjan P."/>
            <person name="Rokshar D.S."/>
            <person name="Rothfels C.J."/>
            <person name="Schneider L."/>
            <person name="Shu S."/>
            <person name="Stevenson D.W."/>
            <person name="Thummler F."/>
            <person name="Tillich M."/>
            <person name="Villarreal Aguilar J.C."/>
            <person name="Widiez T."/>
            <person name="Wong G.K."/>
            <person name="Wymore A."/>
            <person name="Zhang Y."/>
            <person name="Zimmer A.D."/>
            <person name="Quatrano R.S."/>
            <person name="Mayer K.F.X."/>
            <person name="Goodstein D."/>
            <person name="Casacuberta J.M."/>
            <person name="Vandepoele K."/>
            <person name="Reski R."/>
            <person name="Cuming A.C."/>
            <person name="Tuskan G.A."/>
            <person name="Maumus F."/>
            <person name="Salse J."/>
            <person name="Schmutz J."/>
            <person name="Rensing S.A."/>
        </authorList>
    </citation>
    <scope>NUCLEOTIDE SEQUENCE [LARGE SCALE GENOMIC DNA]</scope>
    <source>
        <strain evidence="6 7">cv. Gransden 2004</strain>
    </source>
</reference>
<evidence type="ECO:0000313" key="6">
    <source>
        <dbReference type="EnsemblPlants" id="Pp3c20_7770V3.11"/>
    </source>
</evidence>
<dbReference type="SUPFAM" id="SSF57850">
    <property type="entry name" value="RING/U-box"/>
    <property type="match status" value="1"/>
</dbReference>
<dbReference type="Gene3D" id="3.30.40.10">
    <property type="entry name" value="Zinc/RING finger domain, C3HC4 (zinc finger)"/>
    <property type="match status" value="1"/>
</dbReference>